<reference evidence="2 3" key="1">
    <citation type="submission" date="2018-08" db="EMBL/GenBank/DDBJ databases">
        <title>A genome reference for cultivated species of the human gut microbiota.</title>
        <authorList>
            <person name="Zou Y."/>
            <person name="Xue W."/>
            <person name="Luo G."/>
        </authorList>
    </citation>
    <scope>NUCLEOTIDE SEQUENCE [LARGE SCALE GENOMIC DNA]</scope>
    <source>
        <strain evidence="2 3">TF03-6</strain>
    </source>
</reference>
<evidence type="ECO:0000313" key="2">
    <source>
        <dbReference type="EMBL" id="RGM11244.1"/>
    </source>
</evidence>
<dbReference type="Proteomes" id="UP000261223">
    <property type="component" value="Unassembled WGS sequence"/>
</dbReference>
<feature type="domain" description="AAA" evidence="1">
    <location>
        <begin position="3"/>
        <end position="189"/>
    </location>
</feature>
<accession>A0A3E4UL09</accession>
<name>A0A3E4UL09_BACSE</name>
<dbReference type="CDD" id="cd02042">
    <property type="entry name" value="ParAB_family"/>
    <property type="match status" value="1"/>
</dbReference>
<dbReference type="AlphaFoldDB" id="A0A3E4UL09"/>
<dbReference type="InterPro" id="IPR025669">
    <property type="entry name" value="AAA_dom"/>
</dbReference>
<dbReference type="SUPFAM" id="SSF52540">
    <property type="entry name" value="P-loop containing nucleoside triphosphate hydrolases"/>
    <property type="match status" value="1"/>
</dbReference>
<dbReference type="RefSeq" id="WP_117742245.1">
    <property type="nucleotide sequence ID" value="NZ_QSSV01000019.1"/>
</dbReference>
<dbReference type="Gene3D" id="3.40.50.300">
    <property type="entry name" value="P-loop containing nucleotide triphosphate hydrolases"/>
    <property type="match status" value="1"/>
</dbReference>
<dbReference type="Pfam" id="PF13614">
    <property type="entry name" value="AAA_31"/>
    <property type="match status" value="1"/>
</dbReference>
<dbReference type="FunFam" id="3.40.50.300:FF:000285">
    <property type="entry name" value="Sporulation initiation inhibitor Soj"/>
    <property type="match status" value="1"/>
</dbReference>
<comment type="caution">
    <text evidence="2">The sequence shown here is derived from an EMBL/GenBank/DDBJ whole genome shotgun (WGS) entry which is preliminary data.</text>
</comment>
<gene>
    <name evidence="2" type="ORF">DXC34_13935</name>
</gene>
<sequence length="292" mass="33540">MATILSVLNYKGGVAKTTTTASLGTALWILGKRVLLIDTDPQCDLTFLLGFDGAAGDETFNEWFMQQSEESSVPVYVRYEAIDNRYDGKECLYYIPSSRELRDADMMLAARKARERILKRKLKPIQDAFDYILIDCSPKESIVNFNAMVVSDQVLVPIDCSGFSLKGMQTLIDSINEVKDDEFNEDLDILGFLPIRYDRNTRISKSVIEYFESQFPGKVFKTKIRKSVRFDESPLKHKTIFEHDPESNGAEDYMSLAEEITGEKRPEDWQHRALEAWYIKNPEERPVNDNEN</sequence>
<protein>
    <submittedName>
        <fullName evidence="2">ParA family protein</fullName>
    </submittedName>
</protein>
<evidence type="ECO:0000259" key="1">
    <source>
        <dbReference type="Pfam" id="PF13614"/>
    </source>
</evidence>
<organism evidence="2 3">
    <name type="scientific">Bacteroides stercoris</name>
    <dbReference type="NCBI Taxonomy" id="46506"/>
    <lineage>
        <taxon>Bacteria</taxon>
        <taxon>Pseudomonadati</taxon>
        <taxon>Bacteroidota</taxon>
        <taxon>Bacteroidia</taxon>
        <taxon>Bacteroidales</taxon>
        <taxon>Bacteroidaceae</taxon>
        <taxon>Bacteroides</taxon>
    </lineage>
</organism>
<dbReference type="InterPro" id="IPR050678">
    <property type="entry name" value="DNA_Partitioning_ATPase"/>
</dbReference>
<dbReference type="EMBL" id="QSSV01000019">
    <property type="protein sequence ID" value="RGM11244.1"/>
    <property type="molecule type" value="Genomic_DNA"/>
</dbReference>
<proteinExistence type="predicted"/>
<evidence type="ECO:0000313" key="3">
    <source>
        <dbReference type="Proteomes" id="UP000261223"/>
    </source>
</evidence>
<dbReference type="InterPro" id="IPR027417">
    <property type="entry name" value="P-loop_NTPase"/>
</dbReference>
<dbReference type="PANTHER" id="PTHR13696:SF99">
    <property type="entry name" value="COBYRINIC ACID AC-DIAMIDE SYNTHASE"/>
    <property type="match status" value="1"/>
</dbReference>
<dbReference type="PANTHER" id="PTHR13696">
    <property type="entry name" value="P-LOOP CONTAINING NUCLEOSIDE TRIPHOSPHATE HYDROLASE"/>
    <property type="match status" value="1"/>
</dbReference>